<feature type="compositionally biased region" description="Basic and acidic residues" evidence="1">
    <location>
        <begin position="388"/>
        <end position="402"/>
    </location>
</feature>
<feature type="compositionally biased region" description="Pro residues" evidence="1">
    <location>
        <begin position="471"/>
        <end position="480"/>
    </location>
</feature>
<dbReference type="AlphaFoldDB" id="A0A9P5PU16"/>
<evidence type="ECO:0000313" key="3">
    <source>
        <dbReference type="Proteomes" id="UP000772434"/>
    </source>
</evidence>
<dbReference type="Proteomes" id="UP000772434">
    <property type="component" value="Unassembled WGS sequence"/>
</dbReference>
<feature type="region of interest" description="Disordered" evidence="1">
    <location>
        <begin position="283"/>
        <end position="316"/>
    </location>
</feature>
<dbReference type="EMBL" id="JADNRY010000065">
    <property type="protein sequence ID" value="KAF9068095.1"/>
    <property type="molecule type" value="Genomic_DNA"/>
</dbReference>
<organism evidence="2 3">
    <name type="scientific">Rhodocollybia butyracea</name>
    <dbReference type="NCBI Taxonomy" id="206335"/>
    <lineage>
        <taxon>Eukaryota</taxon>
        <taxon>Fungi</taxon>
        <taxon>Dikarya</taxon>
        <taxon>Basidiomycota</taxon>
        <taxon>Agaricomycotina</taxon>
        <taxon>Agaricomycetes</taxon>
        <taxon>Agaricomycetidae</taxon>
        <taxon>Agaricales</taxon>
        <taxon>Marasmiineae</taxon>
        <taxon>Omphalotaceae</taxon>
        <taxon>Rhodocollybia</taxon>
    </lineage>
</organism>
<reference evidence="2" key="1">
    <citation type="submission" date="2020-11" db="EMBL/GenBank/DDBJ databases">
        <authorList>
            <consortium name="DOE Joint Genome Institute"/>
            <person name="Ahrendt S."/>
            <person name="Riley R."/>
            <person name="Andreopoulos W."/>
            <person name="Labutti K."/>
            <person name="Pangilinan J."/>
            <person name="Ruiz-Duenas F.J."/>
            <person name="Barrasa J.M."/>
            <person name="Sanchez-Garcia M."/>
            <person name="Camarero S."/>
            <person name="Miyauchi S."/>
            <person name="Serrano A."/>
            <person name="Linde D."/>
            <person name="Babiker R."/>
            <person name="Drula E."/>
            <person name="Ayuso-Fernandez I."/>
            <person name="Pacheco R."/>
            <person name="Padilla G."/>
            <person name="Ferreira P."/>
            <person name="Barriuso J."/>
            <person name="Kellner H."/>
            <person name="Castanera R."/>
            <person name="Alfaro M."/>
            <person name="Ramirez L."/>
            <person name="Pisabarro A.G."/>
            <person name="Kuo A."/>
            <person name="Tritt A."/>
            <person name="Lipzen A."/>
            <person name="He G."/>
            <person name="Yan M."/>
            <person name="Ng V."/>
            <person name="Cullen D."/>
            <person name="Martin F."/>
            <person name="Rosso M.-N."/>
            <person name="Henrissat B."/>
            <person name="Hibbett D."/>
            <person name="Martinez A.T."/>
            <person name="Grigoriev I.V."/>
        </authorList>
    </citation>
    <scope>NUCLEOTIDE SEQUENCE</scope>
    <source>
        <strain evidence="2">AH 40177</strain>
    </source>
</reference>
<feature type="region of interest" description="Disordered" evidence="1">
    <location>
        <begin position="353"/>
        <end position="489"/>
    </location>
</feature>
<name>A0A9P5PU16_9AGAR</name>
<dbReference type="OrthoDB" id="3258416at2759"/>
<feature type="region of interest" description="Disordered" evidence="1">
    <location>
        <begin position="40"/>
        <end position="178"/>
    </location>
</feature>
<evidence type="ECO:0000256" key="1">
    <source>
        <dbReference type="SAM" id="MobiDB-lite"/>
    </source>
</evidence>
<proteinExistence type="predicted"/>
<accession>A0A9P5PU16</accession>
<feature type="compositionally biased region" description="Low complexity" evidence="1">
    <location>
        <begin position="136"/>
        <end position="146"/>
    </location>
</feature>
<sequence length="588" mass="63734">MAPLVDRTELEALKRSDLQKLCKDHGLRANVKSEEMIDMLLEAQQNTDNSKKQPGRRSVSTRISSRPAGRTSSMIVHDIDEEEEVEAESEAGAAEQEAEEQPEPEPEPPQPRTRKAKETQFRLGVGRPLAAGGKGARAVTKSVSVSKSRKGKRTQSIKPTEATIEEELESEKAESEPKTIYEAPIQEASPPTPPGMPLSVSPSEIDARVKQALKPLHDQLKTLKDELGQMQSLKNELSQMRTKAGDIDVWKQKVETLTTEVKDLRERVALVDTLNTELQQLKESISTQRSSSTPTSEEAASGFRTPIMTRPGSSNLSVPRAPALVAEASTSGPSYLAHPGIAPVLLGKRHRDSTASNVSGVVEESEERGLSEADLVKTVIRPNKKRAKVSDGGDATKDEDAPRGASFTVFSGPEPEPEDSTPPNNPSNAGPSRPRATSSQDGTENDVPFSFSFLPVPPTPGPVNPYSMPSFPYPEPPQSPTPVRGEGNSSTFIGSRDRTDMFQAFGLPPPTRPRSRLEPTLRSQEAEMGAFINPAALDARGTLETADESSESSGIKRTMYGTELESDTRFGDFGLESVATDFNWTGAF</sequence>
<comment type="caution">
    <text evidence="2">The sequence shown here is derived from an EMBL/GenBank/DDBJ whole genome shotgun (WGS) entry which is preliminary data.</text>
</comment>
<evidence type="ECO:0000313" key="2">
    <source>
        <dbReference type="EMBL" id="KAF9068095.1"/>
    </source>
</evidence>
<feature type="compositionally biased region" description="Low complexity" evidence="1">
    <location>
        <begin position="290"/>
        <end position="301"/>
    </location>
</feature>
<protein>
    <recommendedName>
        <fullName evidence="4">SAP domain-containing protein</fullName>
    </recommendedName>
</protein>
<evidence type="ECO:0008006" key="4">
    <source>
        <dbReference type="Google" id="ProtNLM"/>
    </source>
</evidence>
<feature type="compositionally biased region" description="Acidic residues" evidence="1">
    <location>
        <begin position="96"/>
        <end position="106"/>
    </location>
</feature>
<feature type="compositionally biased region" description="Polar residues" evidence="1">
    <location>
        <begin position="58"/>
        <end position="74"/>
    </location>
</feature>
<keyword evidence="3" id="KW-1185">Reference proteome</keyword>
<feature type="compositionally biased region" description="Acidic residues" evidence="1">
    <location>
        <begin position="79"/>
        <end position="89"/>
    </location>
</feature>
<feature type="compositionally biased region" description="Polar residues" evidence="1">
    <location>
        <begin position="426"/>
        <end position="442"/>
    </location>
</feature>
<gene>
    <name evidence="2" type="ORF">BDP27DRAFT_1327925</name>
</gene>